<feature type="transmembrane region" description="Helical" evidence="1">
    <location>
        <begin position="107"/>
        <end position="131"/>
    </location>
</feature>
<feature type="transmembrane region" description="Helical" evidence="1">
    <location>
        <begin position="5"/>
        <end position="22"/>
    </location>
</feature>
<keyword evidence="1" id="KW-0812">Transmembrane</keyword>
<dbReference type="PANTHER" id="PTHR45830:SF15">
    <property type="entry name" value="SERPENTINE RECEPTOR, CLASS I"/>
    <property type="match status" value="1"/>
</dbReference>
<dbReference type="Proteomes" id="UP001432027">
    <property type="component" value="Unassembled WGS sequence"/>
</dbReference>
<dbReference type="EMBL" id="BTSX01000004">
    <property type="protein sequence ID" value="GMS94465.1"/>
    <property type="molecule type" value="Genomic_DNA"/>
</dbReference>
<sequence>QGFIFAGFLAIPIFMFMSIPLLGVSDGILVQTIIILSMSSLVHCATLIASTPPFQKYIRKEICGVCTIMALSSYKKLNFQLCPSCDWIERGRNFAVLSKQGSTVDGITAVSTLFVYATIGLACAVHIMHIMRQYRKNNAQRGSQFTVTLRQTRQSLVQGLIFPSFSAIPLLMFMSVPLLGVSDEILVPTILLLSSSPLVHSVTLIASTPPFQKHIRQVV</sequence>
<feature type="transmembrane region" description="Helical" evidence="1">
    <location>
        <begin position="185"/>
        <end position="206"/>
    </location>
</feature>
<keyword evidence="1" id="KW-1133">Transmembrane helix</keyword>
<protein>
    <recommendedName>
        <fullName evidence="4">G protein-coupled receptor</fullName>
    </recommendedName>
</protein>
<dbReference type="InterPro" id="IPR019429">
    <property type="entry name" value="7TM_GPCR_serpentine_rcpt_Sri"/>
</dbReference>
<organism evidence="2 3">
    <name type="scientific">Pristionchus entomophagus</name>
    <dbReference type="NCBI Taxonomy" id="358040"/>
    <lineage>
        <taxon>Eukaryota</taxon>
        <taxon>Metazoa</taxon>
        <taxon>Ecdysozoa</taxon>
        <taxon>Nematoda</taxon>
        <taxon>Chromadorea</taxon>
        <taxon>Rhabditida</taxon>
        <taxon>Rhabditina</taxon>
        <taxon>Diplogasteromorpha</taxon>
        <taxon>Diplogasteroidea</taxon>
        <taxon>Neodiplogasteridae</taxon>
        <taxon>Pristionchus</taxon>
    </lineage>
</organism>
<gene>
    <name evidence="2" type="ORF">PENTCL1PPCAC_16640</name>
</gene>
<dbReference type="Pfam" id="PF10327">
    <property type="entry name" value="7TM_GPCR_Sri"/>
    <property type="match status" value="1"/>
</dbReference>
<dbReference type="AlphaFoldDB" id="A0AAV5TJB8"/>
<evidence type="ECO:0000256" key="1">
    <source>
        <dbReference type="SAM" id="Phobius"/>
    </source>
</evidence>
<evidence type="ECO:0008006" key="4">
    <source>
        <dbReference type="Google" id="ProtNLM"/>
    </source>
</evidence>
<evidence type="ECO:0000313" key="3">
    <source>
        <dbReference type="Proteomes" id="UP001432027"/>
    </source>
</evidence>
<dbReference type="PANTHER" id="PTHR45830">
    <property type="entry name" value="SERPENTINE RECEPTOR, CLASS I"/>
    <property type="match status" value="1"/>
</dbReference>
<keyword evidence="1" id="KW-0472">Membrane</keyword>
<comment type="caution">
    <text evidence="2">The sequence shown here is derived from an EMBL/GenBank/DDBJ whole genome shotgun (WGS) entry which is preliminary data.</text>
</comment>
<feature type="transmembrane region" description="Helical" evidence="1">
    <location>
        <begin position="160"/>
        <end position="179"/>
    </location>
</feature>
<proteinExistence type="predicted"/>
<feature type="transmembrane region" description="Helical" evidence="1">
    <location>
        <begin position="57"/>
        <end position="74"/>
    </location>
</feature>
<evidence type="ECO:0000313" key="2">
    <source>
        <dbReference type="EMBL" id="GMS94465.1"/>
    </source>
</evidence>
<feature type="non-terminal residue" evidence="2">
    <location>
        <position position="1"/>
    </location>
</feature>
<feature type="transmembrane region" description="Helical" evidence="1">
    <location>
        <begin position="28"/>
        <end position="50"/>
    </location>
</feature>
<name>A0AAV5TJB8_9BILA</name>
<feature type="non-terminal residue" evidence="2">
    <location>
        <position position="219"/>
    </location>
</feature>
<accession>A0AAV5TJB8</accession>
<keyword evidence="3" id="KW-1185">Reference proteome</keyword>
<reference evidence="2" key="1">
    <citation type="submission" date="2023-10" db="EMBL/GenBank/DDBJ databases">
        <title>Genome assembly of Pristionchus species.</title>
        <authorList>
            <person name="Yoshida K."/>
            <person name="Sommer R.J."/>
        </authorList>
    </citation>
    <scope>NUCLEOTIDE SEQUENCE</scope>
    <source>
        <strain evidence="2">RS0144</strain>
    </source>
</reference>